<dbReference type="Proteomes" id="UP000298138">
    <property type="component" value="Unassembled WGS sequence"/>
</dbReference>
<accession>A0A4S2MT63</accession>
<evidence type="ECO:0000313" key="3">
    <source>
        <dbReference type="Proteomes" id="UP000298138"/>
    </source>
</evidence>
<proteinExistence type="predicted"/>
<name>A0A4S2MT63_9PEZI</name>
<protein>
    <submittedName>
        <fullName evidence="2">Uncharacterized protein</fullName>
    </submittedName>
</protein>
<sequence length="342" mass="38035">MDDSRATKRARTTGSFSPLNPPSAAPDTSTYLLSNADAADTTGAINSPTVDEESPAIDSSLPPNTSPTHENLYPWVDSPLEDSSDIDSTDGDHPTTHFEFPPSPTSSSSPTFEPNPQIFPPPAPTPLQSFLTALGVSTATFNNFLTAINMTPAAFNDLLQTLFDILDGEDDEGEEDDGMGEPTETFELSACMSHPYGRHPTKVKSHPHSTYKCCFCKHCGPTKELQTYVDYDEEENKLYLACCNHCGHAVSQCHNLAFDETKTRRHAPCDMLTLAWVCWACDAKIIYAEEDVLYFRTVPHWGYPDPEVCDDCGYLRDEACPLAWVKIWKKDEEDVKRIHEWL</sequence>
<reference evidence="2 3" key="1">
    <citation type="submission" date="2019-04" db="EMBL/GenBank/DDBJ databases">
        <title>Comparative genomics and transcriptomics to analyze fruiting body development in filamentous ascomycetes.</title>
        <authorList>
            <consortium name="DOE Joint Genome Institute"/>
            <person name="Lutkenhaus R."/>
            <person name="Traeger S."/>
            <person name="Breuer J."/>
            <person name="Kuo A."/>
            <person name="Lipzen A."/>
            <person name="Pangilinan J."/>
            <person name="Dilworth D."/>
            <person name="Sandor L."/>
            <person name="Poggeler S."/>
            <person name="Barry K."/>
            <person name="Grigoriev I.V."/>
            <person name="Nowrousian M."/>
        </authorList>
    </citation>
    <scope>NUCLEOTIDE SEQUENCE [LARGE SCALE GENOMIC DNA]</scope>
    <source>
        <strain evidence="2 3">CBS 389.68</strain>
    </source>
</reference>
<keyword evidence="3" id="KW-1185">Reference proteome</keyword>
<feature type="region of interest" description="Disordered" evidence="1">
    <location>
        <begin position="1"/>
        <end position="121"/>
    </location>
</feature>
<dbReference type="EMBL" id="ML220130">
    <property type="protein sequence ID" value="TGZ79674.1"/>
    <property type="molecule type" value="Genomic_DNA"/>
</dbReference>
<evidence type="ECO:0000313" key="2">
    <source>
        <dbReference type="EMBL" id="TGZ79674.1"/>
    </source>
</evidence>
<feature type="compositionally biased region" description="Low complexity" evidence="1">
    <location>
        <begin position="97"/>
        <end position="114"/>
    </location>
</feature>
<organism evidence="2 3">
    <name type="scientific">Ascodesmis nigricans</name>
    <dbReference type="NCBI Taxonomy" id="341454"/>
    <lineage>
        <taxon>Eukaryota</taxon>
        <taxon>Fungi</taxon>
        <taxon>Dikarya</taxon>
        <taxon>Ascomycota</taxon>
        <taxon>Pezizomycotina</taxon>
        <taxon>Pezizomycetes</taxon>
        <taxon>Pezizales</taxon>
        <taxon>Ascodesmidaceae</taxon>
        <taxon>Ascodesmis</taxon>
    </lineage>
</organism>
<dbReference type="AlphaFoldDB" id="A0A4S2MT63"/>
<feature type="compositionally biased region" description="Acidic residues" evidence="1">
    <location>
        <begin position="79"/>
        <end position="89"/>
    </location>
</feature>
<dbReference type="InParanoid" id="A0A4S2MT63"/>
<gene>
    <name evidence="2" type="ORF">EX30DRAFT_342291</name>
</gene>
<evidence type="ECO:0000256" key="1">
    <source>
        <dbReference type="SAM" id="MobiDB-lite"/>
    </source>
</evidence>